<evidence type="ECO:0000256" key="4">
    <source>
        <dbReference type="PROSITE-ProRule" id="PRU00335"/>
    </source>
</evidence>
<dbReference type="Pfam" id="PF00440">
    <property type="entry name" value="TetR_N"/>
    <property type="match status" value="1"/>
</dbReference>
<dbReference type="SUPFAM" id="SSF46689">
    <property type="entry name" value="Homeodomain-like"/>
    <property type="match status" value="1"/>
</dbReference>
<dbReference type="Pfam" id="PF02909">
    <property type="entry name" value="TetR_C_1"/>
    <property type="match status" value="1"/>
</dbReference>
<evidence type="ECO:0000313" key="7">
    <source>
        <dbReference type="Proteomes" id="UP001143474"/>
    </source>
</evidence>
<sequence length="186" mass="20137">MSARRGQPLTAEEIYAAVLRLVDAGGVEGLSMRKLAAELDVNPMSLYHHVENKDALVRGACATVASRLRLPPDDGAPWQEQTRALARAYRSIAQSHPSLWSYVNRHPALVEDEGGMWEVFNRILVAAGVPADELPRVRTVLYTFVSGFLSAETDGLLGELGGAEDFDAAFEGAVDLIVAGLEARYS</sequence>
<dbReference type="InterPro" id="IPR050109">
    <property type="entry name" value="HTH-type_TetR-like_transc_reg"/>
</dbReference>
<evidence type="ECO:0000256" key="2">
    <source>
        <dbReference type="ARBA" id="ARBA00023125"/>
    </source>
</evidence>
<evidence type="ECO:0000259" key="5">
    <source>
        <dbReference type="PROSITE" id="PS50977"/>
    </source>
</evidence>
<dbReference type="InterPro" id="IPR009057">
    <property type="entry name" value="Homeodomain-like_sf"/>
</dbReference>
<accession>A0A9W6I7H4</accession>
<dbReference type="Proteomes" id="UP001143474">
    <property type="component" value="Unassembled WGS sequence"/>
</dbReference>
<dbReference type="InterPro" id="IPR004111">
    <property type="entry name" value="Repressor_TetR_C"/>
</dbReference>
<proteinExistence type="predicted"/>
<feature type="domain" description="HTH tetR-type" evidence="5">
    <location>
        <begin position="8"/>
        <end position="68"/>
    </location>
</feature>
<dbReference type="GO" id="GO:0000976">
    <property type="term" value="F:transcription cis-regulatory region binding"/>
    <property type="evidence" value="ECO:0007669"/>
    <property type="project" value="TreeGrafter"/>
</dbReference>
<dbReference type="EMBL" id="BSEV01000020">
    <property type="protein sequence ID" value="GLK13053.1"/>
    <property type="molecule type" value="Genomic_DNA"/>
</dbReference>
<dbReference type="GO" id="GO:0003700">
    <property type="term" value="F:DNA-binding transcription factor activity"/>
    <property type="evidence" value="ECO:0007669"/>
    <property type="project" value="TreeGrafter"/>
</dbReference>
<keyword evidence="7" id="KW-1185">Reference proteome</keyword>
<keyword evidence="3" id="KW-0804">Transcription</keyword>
<feature type="DNA-binding region" description="H-T-H motif" evidence="4">
    <location>
        <begin position="31"/>
        <end position="50"/>
    </location>
</feature>
<name>A0A9W6I7H4_9ACTN</name>
<reference evidence="6" key="2">
    <citation type="submission" date="2023-01" db="EMBL/GenBank/DDBJ databases">
        <authorList>
            <person name="Sun Q."/>
            <person name="Evtushenko L."/>
        </authorList>
    </citation>
    <scope>NUCLEOTIDE SEQUENCE</scope>
    <source>
        <strain evidence="6">VKM Ac-2007</strain>
    </source>
</reference>
<dbReference type="InterPro" id="IPR001647">
    <property type="entry name" value="HTH_TetR"/>
</dbReference>
<gene>
    <name evidence="6" type="ORF">GCM10017600_64640</name>
</gene>
<keyword evidence="1" id="KW-0805">Transcription regulation</keyword>
<organism evidence="6 7">
    <name type="scientific">Streptosporangium carneum</name>
    <dbReference type="NCBI Taxonomy" id="47481"/>
    <lineage>
        <taxon>Bacteria</taxon>
        <taxon>Bacillati</taxon>
        <taxon>Actinomycetota</taxon>
        <taxon>Actinomycetes</taxon>
        <taxon>Streptosporangiales</taxon>
        <taxon>Streptosporangiaceae</taxon>
        <taxon>Streptosporangium</taxon>
    </lineage>
</organism>
<dbReference type="Gene3D" id="1.10.357.10">
    <property type="entry name" value="Tetracycline Repressor, domain 2"/>
    <property type="match status" value="1"/>
</dbReference>
<comment type="caution">
    <text evidence="6">The sequence shown here is derived from an EMBL/GenBank/DDBJ whole genome shotgun (WGS) entry which is preliminary data.</text>
</comment>
<reference evidence="6" key="1">
    <citation type="journal article" date="2014" name="Int. J. Syst. Evol. Microbiol.">
        <title>Complete genome sequence of Corynebacterium casei LMG S-19264T (=DSM 44701T), isolated from a smear-ripened cheese.</title>
        <authorList>
            <consortium name="US DOE Joint Genome Institute (JGI-PGF)"/>
            <person name="Walter F."/>
            <person name="Albersmeier A."/>
            <person name="Kalinowski J."/>
            <person name="Ruckert C."/>
        </authorList>
    </citation>
    <scope>NUCLEOTIDE SEQUENCE</scope>
    <source>
        <strain evidence="6">VKM Ac-2007</strain>
    </source>
</reference>
<dbReference type="AlphaFoldDB" id="A0A9W6I7H4"/>
<dbReference type="GO" id="GO:0045892">
    <property type="term" value="P:negative regulation of DNA-templated transcription"/>
    <property type="evidence" value="ECO:0007669"/>
    <property type="project" value="InterPro"/>
</dbReference>
<dbReference type="InterPro" id="IPR036271">
    <property type="entry name" value="Tet_transcr_reg_TetR-rel_C_sf"/>
</dbReference>
<evidence type="ECO:0000256" key="3">
    <source>
        <dbReference type="ARBA" id="ARBA00023163"/>
    </source>
</evidence>
<dbReference type="PANTHER" id="PTHR30055:SF234">
    <property type="entry name" value="HTH-TYPE TRANSCRIPTIONAL REGULATOR BETI"/>
    <property type="match status" value="1"/>
</dbReference>
<dbReference type="SUPFAM" id="SSF48498">
    <property type="entry name" value="Tetracyclin repressor-like, C-terminal domain"/>
    <property type="match status" value="1"/>
</dbReference>
<evidence type="ECO:0000256" key="1">
    <source>
        <dbReference type="ARBA" id="ARBA00023015"/>
    </source>
</evidence>
<keyword evidence="2 4" id="KW-0238">DNA-binding</keyword>
<dbReference type="PANTHER" id="PTHR30055">
    <property type="entry name" value="HTH-TYPE TRANSCRIPTIONAL REGULATOR RUTR"/>
    <property type="match status" value="1"/>
</dbReference>
<dbReference type="PROSITE" id="PS50977">
    <property type="entry name" value="HTH_TETR_2"/>
    <property type="match status" value="1"/>
</dbReference>
<evidence type="ECO:0000313" key="6">
    <source>
        <dbReference type="EMBL" id="GLK13053.1"/>
    </source>
</evidence>
<protein>
    <submittedName>
        <fullName evidence="6">TetR family transcriptional regulator</fullName>
    </submittedName>
</protein>